<keyword evidence="5" id="KW-0539">Nucleus</keyword>
<dbReference type="GeneTree" id="ENSGT00940000156656"/>
<dbReference type="SUPFAM" id="SSF58026">
    <property type="entry name" value="Delta-sleep-inducing peptide immunoreactive peptide"/>
    <property type="match status" value="1"/>
</dbReference>
<dbReference type="GO" id="GO:0005634">
    <property type="term" value="C:nucleus"/>
    <property type="evidence" value="ECO:0007669"/>
    <property type="project" value="UniProtKB-SubCell"/>
</dbReference>
<reference evidence="8" key="1">
    <citation type="submission" date="2025-08" db="UniProtKB">
        <authorList>
            <consortium name="Ensembl"/>
        </authorList>
    </citation>
    <scope>IDENTIFICATION</scope>
</reference>
<dbReference type="FunFam" id="1.20.5.490:FF:000002">
    <property type="entry name" value="TSC22 domain family, member 1"/>
    <property type="match status" value="1"/>
</dbReference>
<feature type="compositionally biased region" description="Low complexity" evidence="7">
    <location>
        <begin position="146"/>
        <end position="178"/>
    </location>
</feature>
<dbReference type="InterPro" id="IPR000580">
    <property type="entry name" value="TSC22/Bun"/>
</dbReference>
<feature type="compositionally biased region" description="Low complexity" evidence="7">
    <location>
        <begin position="272"/>
        <end position="291"/>
    </location>
</feature>
<dbReference type="PANTHER" id="PTHR12348">
    <property type="entry name" value="TSC22"/>
    <property type="match status" value="1"/>
</dbReference>
<dbReference type="Ensembl" id="ENSABRT00000003797.1">
    <property type="protein sequence ID" value="ENSABRP00000002610.1"/>
    <property type="gene ID" value="ENSABRG00000002550.1"/>
</dbReference>
<dbReference type="Gene3D" id="1.20.5.490">
    <property type="entry name" value="Single helix bin"/>
    <property type="match status" value="1"/>
</dbReference>
<evidence type="ECO:0000313" key="9">
    <source>
        <dbReference type="Proteomes" id="UP000694426"/>
    </source>
</evidence>
<dbReference type="GO" id="GO:0005737">
    <property type="term" value="C:cytoplasm"/>
    <property type="evidence" value="ECO:0007669"/>
    <property type="project" value="UniProtKB-SubCell"/>
</dbReference>
<evidence type="ECO:0000256" key="6">
    <source>
        <dbReference type="SAM" id="Coils"/>
    </source>
</evidence>
<evidence type="ECO:0000256" key="1">
    <source>
        <dbReference type="ARBA" id="ARBA00004123"/>
    </source>
</evidence>
<dbReference type="Pfam" id="PF01166">
    <property type="entry name" value="TSC22"/>
    <property type="match status" value="1"/>
</dbReference>
<evidence type="ECO:0000313" key="8">
    <source>
        <dbReference type="Ensembl" id="ENSABRP00000002610.1"/>
    </source>
</evidence>
<keyword evidence="4" id="KW-0963">Cytoplasm</keyword>
<evidence type="ECO:0000256" key="5">
    <source>
        <dbReference type="ARBA" id="ARBA00023242"/>
    </source>
</evidence>
<comment type="subcellular location">
    <subcellularLocation>
        <location evidence="2">Cytoplasm</location>
    </subcellularLocation>
    <subcellularLocation>
        <location evidence="1">Nucleus</location>
    </subcellularLocation>
</comment>
<keyword evidence="9" id="KW-1185">Reference proteome</keyword>
<reference evidence="8" key="2">
    <citation type="submission" date="2025-09" db="UniProtKB">
        <authorList>
            <consortium name="Ensembl"/>
        </authorList>
    </citation>
    <scope>IDENTIFICATION</scope>
</reference>
<proteinExistence type="inferred from homology"/>
<evidence type="ECO:0000256" key="3">
    <source>
        <dbReference type="ARBA" id="ARBA00007908"/>
    </source>
</evidence>
<protein>
    <recommendedName>
        <fullName evidence="10">TSC22 domain family member 3</fullName>
    </recommendedName>
</protein>
<feature type="compositionally biased region" description="Low complexity" evidence="7">
    <location>
        <begin position="110"/>
        <end position="123"/>
    </location>
</feature>
<dbReference type="AlphaFoldDB" id="A0A8B9BDJ5"/>
<feature type="compositionally biased region" description="Basic and acidic residues" evidence="7">
    <location>
        <begin position="179"/>
        <end position="189"/>
    </location>
</feature>
<organism evidence="8 9">
    <name type="scientific">Anser brachyrhynchus</name>
    <name type="common">Pink-footed goose</name>
    <dbReference type="NCBI Taxonomy" id="132585"/>
    <lineage>
        <taxon>Eukaryota</taxon>
        <taxon>Metazoa</taxon>
        <taxon>Chordata</taxon>
        <taxon>Craniata</taxon>
        <taxon>Vertebrata</taxon>
        <taxon>Euteleostomi</taxon>
        <taxon>Archelosauria</taxon>
        <taxon>Archosauria</taxon>
        <taxon>Dinosauria</taxon>
        <taxon>Saurischia</taxon>
        <taxon>Theropoda</taxon>
        <taxon>Coelurosauria</taxon>
        <taxon>Aves</taxon>
        <taxon>Neognathae</taxon>
        <taxon>Galloanserae</taxon>
        <taxon>Anseriformes</taxon>
        <taxon>Anatidae</taxon>
        <taxon>Anserinae</taxon>
        <taxon>Anser</taxon>
    </lineage>
</organism>
<sequence length="601" mass="59936">VPRGSVGASGVVSHRLEWHGGGTRFLAASWVPRGSVGASGCPAGCSGSGSQCHSVSLAGPWVPAGWCPTGCGGTGVALGPGVTACPRRVRGRSGSVPRGAQRQRVPASPRAPSGCRRGAPPGRAGSGRGRGGAGLAAAGAGGAGSRGAARGGAAAAAGRGAAAAGRSGPPLPISAGRSGAERSGGERGRGRGRGRAGGWLCAALGTGRVLPPLALPRPQERPGGGGGGAQGARDVLVARGGVPVARGAGLLQLLPGLGQPERAGGGGRGREQQPGQPHRQQLPAAAGAAGPQEPQHRQAELHHAPGLAGARRAGPLLPLQPGHLQQEHRPDPALHPAALPQRLRSQRGGHRQQDRAGNGEPQPSVTTGGCRGGSPLCGWVSPLELGVPPLPSLLLGRAAPLFACCSWQSSLALAAPQCAGKKGGGMDGGHGKDPLGGCGGQAVSPGCWGLAACQPHPRRGVMDAGASGGGEMGTLGWGAPECRGWGGVMWSGGEGQPVGKSPGKTPPGHRRDGSCSFLLQDLVKNHLMYAVREEVEVLKEQIKELLEKNSQLERENSLLKTLASPEQLEKFQSRLPAEVLCSQEESPGAAPPAPHAGGSAV</sequence>
<dbReference type="Proteomes" id="UP000694426">
    <property type="component" value="Unplaced"/>
</dbReference>
<feature type="compositionally biased region" description="Gly residues" evidence="7">
    <location>
        <begin position="124"/>
        <end position="145"/>
    </location>
</feature>
<feature type="region of interest" description="Disordered" evidence="7">
    <location>
        <begin position="493"/>
        <end position="512"/>
    </location>
</feature>
<keyword evidence="6" id="KW-0175">Coiled coil</keyword>
<feature type="compositionally biased region" description="Low complexity" evidence="7">
    <location>
        <begin position="253"/>
        <end position="262"/>
    </location>
</feature>
<feature type="region of interest" description="Disordered" evidence="7">
    <location>
        <begin position="211"/>
        <end position="232"/>
    </location>
</feature>
<feature type="coiled-coil region" evidence="6">
    <location>
        <begin position="528"/>
        <end position="562"/>
    </location>
</feature>
<dbReference type="GO" id="GO:0070236">
    <property type="term" value="P:negative regulation of activation-induced cell death of T cells"/>
    <property type="evidence" value="ECO:0007669"/>
    <property type="project" value="TreeGrafter"/>
</dbReference>
<evidence type="ECO:0000256" key="7">
    <source>
        <dbReference type="SAM" id="MobiDB-lite"/>
    </source>
</evidence>
<accession>A0A8B9BDJ5</accession>
<evidence type="ECO:0008006" key="10">
    <source>
        <dbReference type="Google" id="ProtNLM"/>
    </source>
</evidence>
<feature type="compositionally biased region" description="Basic and acidic residues" evidence="7">
    <location>
        <begin position="294"/>
        <end position="303"/>
    </location>
</feature>
<feature type="compositionally biased region" description="Low complexity" evidence="7">
    <location>
        <begin position="304"/>
        <end position="324"/>
    </location>
</feature>
<name>A0A8B9BDJ5_9AVES</name>
<evidence type="ECO:0000256" key="4">
    <source>
        <dbReference type="ARBA" id="ARBA00022490"/>
    </source>
</evidence>
<dbReference type="PANTHER" id="PTHR12348:SF24">
    <property type="entry name" value="TSC22 DOMAIN FAMILY PROTEIN 3"/>
    <property type="match status" value="1"/>
</dbReference>
<feature type="region of interest" description="Disordered" evidence="7">
    <location>
        <begin position="253"/>
        <end position="370"/>
    </location>
</feature>
<comment type="similarity">
    <text evidence="3">Belongs to the TSC-22/Dip/Bun family.</text>
</comment>
<evidence type="ECO:0000256" key="2">
    <source>
        <dbReference type="ARBA" id="ARBA00004496"/>
    </source>
</evidence>
<feature type="region of interest" description="Disordered" evidence="7">
    <location>
        <begin position="580"/>
        <end position="601"/>
    </location>
</feature>
<dbReference type="GO" id="GO:0006357">
    <property type="term" value="P:regulation of transcription by RNA polymerase II"/>
    <property type="evidence" value="ECO:0007669"/>
    <property type="project" value="InterPro"/>
</dbReference>
<feature type="region of interest" description="Disordered" evidence="7">
    <location>
        <begin position="88"/>
        <end position="196"/>
    </location>
</feature>
<dbReference type="CDD" id="cd21940">
    <property type="entry name" value="ZIP_TSC22D3"/>
    <property type="match status" value="1"/>
</dbReference>